<comment type="caution">
    <text evidence="9">The sequence shown here is derived from an EMBL/GenBank/DDBJ whole genome shotgun (WGS) entry which is preliminary data.</text>
</comment>
<comment type="subcellular location">
    <subcellularLocation>
        <location evidence="1">Cell membrane</location>
        <topology evidence="1">Multi-pass membrane protein</topology>
    </subcellularLocation>
</comment>
<evidence type="ECO:0000256" key="6">
    <source>
        <dbReference type="ARBA" id="ARBA00023136"/>
    </source>
</evidence>
<dbReference type="GO" id="GO:0015297">
    <property type="term" value="F:antiporter activity"/>
    <property type="evidence" value="ECO:0007669"/>
    <property type="project" value="InterPro"/>
</dbReference>
<feature type="transmembrane region" description="Helical" evidence="8">
    <location>
        <begin position="159"/>
        <end position="180"/>
    </location>
</feature>
<keyword evidence="6 8" id="KW-0472">Membrane</keyword>
<accession>A0A9E2L1A8</accession>
<evidence type="ECO:0000256" key="3">
    <source>
        <dbReference type="ARBA" id="ARBA00022475"/>
    </source>
</evidence>
<evidence type="ECO:0000256" key="5">
    <source>
        <dbReference type="ARBA" id="ARBA00022989"/>
    </source>
</evidence>
<dbReference type="GO" id="GO:0005886">
    <property type="term" value="C:plasma membrane"/>
    <property type="evidence" value="ECO:0007669"/>
    <property type="project" value="UniProtKB-SubCell"/>
</dbReference>
<dbReference type="Proteomes" id="UP000823914">
    <property type="component" value="Unassembled WGS sequence"/>
</dbReference>
<dbReference type="PIRSF" id="PIRSF006603">
    <property type="entry name" value="DinF"/>
    <property type="match status" value="1"/>
</dbReference>
<name>A0A9E2L1A8_9SPIR</name>
<feature type="region of interest" description="Disordered" evidence="7">
    <location>
        <begin position="1"/>
        <end position="25"/>
    </location>
</feature>
<gene>
    <name evidence="9" type="ORF">IAA16_00205</name>
</gene>
<reference evidence="9" key="1">
    <citation type="journal article" date="2021" name="PeerJ">
        <title>Extensive microbial diversity within the chicken gut microbiome revealed by metagenomics and culture.</title>
        <authorList>
            <person name="Gilroy R."/>
            <person name="Ravi A."/>
            <person name="Getino M."/>
            <person name="Pursley I."/>
            <person name="Horton D.L."/>
            <person name="Alikhan N.F."/>
            <person name="Baker D."/>
            <person name="Gharbi K."/>
            <person name="Hall N."/>
            <person name="Watson M."/>
            <person name="Adriaenssens E.M."/>
            <person name="Foster-Nyarko E."/>
            <person name="Jarju S."/>
            <person name="Secka A."/>
            <person name="Antonio M."/>
            <person name="Oren A."/>
            <person name="Chaudhuri R.R."/>
            <person name="La Ragione R."/>
            <person name="Hildebrand F."/>
            <person name="Pallen M.J."/>
        </authorList>
    </citation>
    <scope>NUCLEOTIDE SEQUENCE</scope>
    <source>
        <strain evidence="9">Gambia15-2214</strain>
    </source>
</reference>
<evidence type="ECO:0000256" key="2">
    <source>
        <dbReference type="ARBA" id="ARBA00022448"/>
    </source>
</evidence>
<feature type="transmembrane region" description="Helical" evidence="8">
    <location>
        <begin position="214"/>
        <end position="236"/>
    </location>
</feature>
<keyword evidence="4 8" id="KW-0812">Transmembrane</keyword>
<feature type="transmembrane region" description="Helical" evidence="8">
    <location>
        <begin position="377"/>
        <end position="396"/>
    </location>
</feature>
<evidence type="ECO:0000256" key="4">
    <source>
        <dbReference type="ARBA" id="ARBA00022692"/>
    </source>
</evidence>
<keyword evidence="3" id="KW-1003">Cell membrane</keyword>
<dbReference type="InterPro" id="IPR048279">
    <property type="entry name" value="MdtK-like"/>
</dbReference>
<evidence type="ECO:0000313" key="9">
    <source>
        <dbReference type="EMBL" id="MBU3848968.1"/>
    </source>
</evidence>
<keyword evidence="5 8" id="KW-1133">Transmembrane helix</keyword>
<feature type="transmembrane region" description="Helical" evidence="8">
    <location>
        <begin position="118"/>
        <end position="139"/>
    </location>
</feature>
<dbReference type="Pfam" id="PF01554">
    <property type="entry name" value="MatE"/>
    <property type="match status" value="2"/>
</dbReference>
<evidence type="ECO:0000256" key="8">
    <source>
        <dbReference type="SAM" id="Phobius"/>
    </source>
</evidence>
<feature type="transmembrane region" description="Helical" evidence="8">
    <location>
        <begin position="65"/>
        <end position="97"/>
    </location>
</feature>
<organism evidence="9 10">
    <name type="scientific">Candidatus Treponema excrementipullorum</name>
    <dbReference type="NCBI Taxonomy" id="2838768"/>
    <lineage>
        <taxon>Bacteria</taxon>
        <taxon>Pseudomonadati</taxon>
        <taxon>Spirochaetota</taxon>
        <taxon>Spirochaetia</taxon>
        <taxon>Spirochaetales</taxon>
        <taxon>Treponemataceae</taxon>
        <taxon>Treponema</taxon>
    </lineage>
</organism>
<evidence type="ECO:0000256" key="1">
    <source>
        <dbReference type="ARBA" id="ARBA00004651"/>
    </source>
</evidence>
<evidence type="ECO:0000256" key="7">
    <source>
        <dbReference type="SAM" id="MobiDB-lite"/>
    </source>
</evidence>
<dbReference type="AlphaFoldDB" id="A0A9E2L1A8"/>
<dbReference type="InterPro" id="IPR002528">
    <property type="entry name" value="MATE_fam"/>
</dbReference>
<proteinExistence type="predicted"/>
<feature type="transmembrane region" description="Helical" evidence="8">
    <location>
        <begin position="35"/>
        <end position="53"/>
    </location>
</feature>
<keyword evidence="2" id="KW-0813">Transport</keyword>
<feature type="transmembrane region" description="Helical" evidence="8">
    <location>
        <begin position="187"/>
        <end position="208"/>
    </location>
</feature>
<dbReference type="EMBL" id="JAHLFV010000003">
    <property type="protein sequence ID" value="MBU3848968.1"/>
    <property type="molecule type" value="Genomic_DNA"/>
</dbReference>
<evidence type="ECO:0000313" key="10">
    <source>
        <dbReference type="Proteomes" id="UP000823914"/>
    </source>
</evidence>
<dbReference type="PANTHER" id="PTHR43549:SF3">
    <property type="entry name" value="MULTIDRUG RESISTANCE PROTEIN YPNP-RELATED"/>
    <property type="match status" value="1"/>
</dbReference>
<dbReference type="NCBIfam" id="TIGR00797">
    <property type="entry name" value="matE"/>
    <property type="match status" value="1"/>
</dbReference>
<feature type="transmembrane region" description="Helical" evidence="8">
    <location>
        <begin position="337"/>
        <end position="357"/>
    </location>
</feature>
<feature type="transmembrane region" description="Helical" evidence="8">
    <location>
        <begin position="408"/>
        <end position="427"/>
    </location>
</feature>
<reference evidence="9" key="2">
    <citation type="submission" date="2021-04" db="EMBL/GenBank/DDBJ databases">
        <authorList>
            <person name="Gilroy R."/>
        </authorList>
    </citation>
    <scope>NUCLEOTIDE SEQUENCE</scope>
    <source>
        <strain evidence="9">Gambia15-2214</strain>
    </source>
</reference>
<dbReference type="PANTHER" id="PTHR43549">
    <property type="entry name" value="MULTIDRUG RESISTANCE PROTEIN YPNP-RELATED"/>
    <property type="match status" value="1"/>
</dbReference>
<feature type="transmembrane region" description="Helical" evidence="8">
    <location>
        <begin position="433"/>
        <end position="453"/>
    </location>
</feature>
<sequence length="469" mass="50122">MAITFKPAPKRVSGTGNTGSAGTGKDMTQGSPFKLIFFYSIPLLIGNLVQQLYNMADTIIVGRLLGTAALAAVGTTGPMNFLVLGFVTGLTAGFAVITAQKYGAKDTVALKRSIAMNIILNVAFSVAMTVVALITTEPILRLINTPTEIFADATVYIKIIYWGIGGIVLYNGTSCILRALGDSKTPLYFLVASAVLNIVLDIVFILNFNMGVGGAAWATVISQTLAGLATLIFMIVRYPLVRTTKKDYAWDSYFAWQHLKIGLPMAFQFSITAIGVVVLQGALNIFGAVKIAGYTAAQKVEQLTVGVASTLGVTMANYTGQNLGAGDLNRIKQGTNIGTLLTISFSLVSMAIAMVFAEPLSTLFIEQGETEVIAASRQYLFITAPFYPFLFVIFIYRNVLQSLGRGFMPLMAGVFELVARTVAAYTLPAIAEYAGICFAGPLAWIGAAVPLFISYTVIIKKFRCGVPQS</sequence>
<dbReference type="GO" id="GO:0042910">
    <property type="term" value="F:xenobiotic transmembrane transporter activity"/>
    <property type="evidence" value="ECO:0007669"/>
    <property type="project" value="InterPro"/>
</dbReference>
<dbReference type="CDD" id="cd13138">
    <property type="entry name" value="MATE_yoeA_like"/>
    <property type="match status" value="1"/>
</dbReference>
<dbReference type="InterPro" id="IPR052031">
    <property type="entry name" value="Membrane_Transporter-Flippase"/>
</dbReference>
<protein>
    <submittedName>
        <fullName evidence="9">MATE family efflux transporter</fullName>
    </submittedName>
</protein>